<protein>
    <submittedName>
        <fullName evidence="1">Uncharacterized protein</fullName>
    </submittedName>
</protein>
<sequence length="135" mass="15582">MTAIALILLLFLAALSLVMLASIWYMRFMLNKIFGEKHRDLEHITATGTIPERWSLKHTKRMIRLREKGDDKALAGAQRSAARSYVRKIRRLAAYVNKTNLVENEETRQFMLRSLKQVSREWSEEVQNGSFAAGT</sequence>
<reference evidence="1 2" key="1">
    <citation type="submission" date="2020-01" db="EMBL/GenBank/DDBJ databases">
        <title>Paenibacillus sp. nov., isolated from tomato rhizosphere.</title>
        <authorList>
            <person name="Weon H.-Y."/>
            <person name="Lee S.A."/>
        </authorList>
    </citation>
    <scope>NUCLEOTIDE SEQUENCE [LARGE SCALE GENOMIC DNA]</scope>
    <source>
        <strain evidence="1 2">12200R-189</strain>
    </source>
</reference>
<dbReference type="KEGG" id="plyc:GXP70_06470"/>
<evidence type="ECO:0000313" key="1">
    <source>
        <dbReference type="EMBL" id="QHT59628.1"/>
    </source>
</evidence>
<dbReference type="RefSeq" id="WP_162355694.1">
    <property type="nucleotide sequence ID" value="NZ_CP048209.1"/>
</dbReference>
<dbReference type="AlphaFoldDB" id="A0A6C0FR73"/>
<dbReference type="Proteomes" id="UP000476064">
    <property type="component" value="Chromosome"/>
</dbReference>
<gene>
    <name evidence="1" type="ORF">GXP70_06470</name>
</gene>
<dbReference type="EMBL" id="CP048209">
    <property type="protein sequence ID" value="QHT59628.1"/>
    <property type="molecule type" value="Genomic_DNA"/>
</dbReference>
<name>A0A6C0FR73_9BACL</name>
<accession>A0A6C0FR73</accession>
<evidence type="ECO:0000313" key="2">
    <source>
        <dbReference type="Proteomes" id="UP000476064"/>
    </source>
</evidence>
<organism evidence="1 2">
    <name type="scientific">Paenibacillus lycopersici</name>
    <dbReference type="NCBI Taxonomy" id="2704462"/>
    <lineage>
        <taxon>Bacteria</taxon>
        <taxon>Bacillati</taxon>
        <taxon>Bacillota</taxon>
        <taxon>Bacilli</taxon>
        <taxon>Bacillales</taxon>
        <taxon>Paenibacillaceae</taxon>
        <taxon>Paenibacillus</taxon>
    </lineage>
</organism>
<keyword evidence="2" id="KW-1185">Reference proteome</keyword>
<proteinExistence type="predicted"/>